<sequence length="295" mass="32276">MCAEQVQDEIAKQVARAHEIFGKSAEGLPRILEADPQDRRRLLDPLAQSYAEPSIPGVQRQRQADAVLHTPADILPGPDIIYVHGGGWVFLSPETHARLCDLIAARARRRVHVIRYPLAPEHPFPMPLNAVQDAIRLRSKIGPVVVAGDSAGANLALSAALALGPSVVCGMGLIYGAFDDDMTTDSHRLFGDGSQPLTTEEMAYFWQAYAPNDRPWQARPLHGPLHKAPPSVTMVAETDCLRDDSLALVRALRAADRPAETIMMTGLYHGAILHDPILPAVRPFIDQFADKLTKF</sequence>
<dbReference type="InterPro" id="IPR029058">
    <property type="entry name" value="AB_hydrolase_fold"/>
</dbReference>
<dbReference type="PANTHER" id="PTHR48081:SF8">
    <property type="entry name" value="ALPHA_BETA HYDROLASE FOLD-3 DOMAIN-CONTAINING PROTEIN-RELATED"/>
    <property type="match status" value="1"/>
</dbReference>
<dbReference type="InterPro" id="IPR050300">
    <property type="entry name" value="GDXG_lipolytic_enzyme"/>
</dbReference>
<evidence type="ECO:0000256" key="2">
    <source>
        <dbReference type="ARBA" id="ARBA00022801"/>
    </source>
</evidence>
<evidence type="ECO:0000313" key="6">
    <source>
        <dbReference type="Proteomes" id="UP000027337"/>
    </source>
</evidence>
<keyword evidence="6" id="KW-1185">Reference proteome</keyword>
<dbReference type="eggNOG" id="COG0657">
    <property type="taxonomic scope" value="Bacteria"/>
</dbReference>
<evidence type="ECO:0000256" key="3">
    <source>
        <dbReference type="PROSITE-ProRule" id="PRU10038"/>
    </source>
</evidence>
<evidence type="ECO:0000259" key="4">
    <source>
        <dbReference type="Pfam" id="PF07859"/>
    </source>
</evidence>
<name>A0A061SP48_9RHOB</name>
<dbReference type="AlphaFoldDB" id="A0A061SP48"/>
<comment type="caution">
    <text evidence="5">The sequence shown here is derived from an EMBL/GenBank/DDBJ whole genome shotgun (WGS) entry which is preliminary data.</text>
</comment>
<dbReference type="InterPro" id="IPR013094">
    <property type="entry name" value="AB_hydrolase_3"/>
</dbReference>
<dbReference type="SUPFAM" id="SSF53474">
    <property type="entry name" value="alpha/beta-Hydrolases"/>
    <property type="match status" value="1"/>
</dbReference>
<keyword evidence="2 5" id="KW-0378">Hydrolase</keyword>
<dbReference type="PROSITE" id="PS01174">
    <property type="entry name" value="LIPASE_GDXG_SER"/>
    <property type="match status" value="1"/>
</dbReference>
<evidence type="ECO:0000256" key="1">
    <source>
        <dbReference type="ARBA" id="ARBA00010515"/>
    </source>
</evidence>
<dbReference type="Pfam" id="PF07859">
    <property type="entry name" value="Abhydrolase_3"/>
    <property type="match status" value="1"/>
</dbReference>
<organism evidence="5 6">
    <name type="scientific">Sulfitobacter mediterraneus</name>
    <dbReference type="NCBI Taxonomy" id="83219"/>
    <lineage>
        <taxon>Bacteria</taxon>
        <taxon>Pseudomonadati</taxon>
        <taxon>Pseudomonadota</taxon>
        <taxon>Alphaproteobacteria</taxon>
        <taxon>Rhodobacterales</taxon>
        <taxon>Roseobacteraceae</taxon>
        <taxon>Sulfitobacter</taxon>
    </lineage>
</organism>
<evidence type="ECO:0000313" key="5">
    <source>
        <dbReference type="EMBL" id="KAJ02622.1"/>
    </source>
</evidence>
<gene>
    <name evidence="5" type="ORF">PM02_12635</name>
</gene>
<reference evidence="5 6" key="1">
    <citation type="journal article" date="2014" name="Genome Announc.">
        <title>Draft Genome Sequences of Two Isolates of the Roseobacter Group, Sulfitobacter sp. Strains 3SOLIMAR09 and 1FIGIMAR09, from Harbors of Mallorca Island (Mediterranean Sea).</title>
        <authorList>
            <person name="Mas-Llado M."/>
            <person name="Pina-Villalonga J.M."/>
            <person name="Brunet-Galmes I."/>
            <person name="Nogales B."/>
            <person name="Bosch R."/>
        </authorList>
    </citation>
    <scope>NUCLEOTIDE SEQUENCE [LARGE SCALE GENOMIC DNA]</scope>
    <source>
        <strain evidence="5 6">1FIGIMAR09</strain>
    </source>
</reference>
<feature type="domain" description="Alpha/beta hydrolase fold-3" evidence="4">
    <location>
        <begin position="80"/>
        <end position="272"/>
    </location>
</feature>
<dbReference type="PANTHER" id="PTHR48081">
    <property type="entry name" value="AB HYDROLASE SUPERFAMILY PROTEIN C4A8.06C"/>
    <property type="match status" value="1"/>
</dbReference>
<dbReference type="InterPro" id="IPR033140">
    <property type="entry name" value="Lipase_GDXG_put_SER_AS"/>
</dbReference>
<dbReference type="GO" id="GO:0016787">
    <property type="term" value="F:hydrolase activity"/>
    <property type="evidence" value="ECO:0007669"/>
    <property type="project" value="UniProtKB-KW"/>
</dbReference>
<accession>A0A061SP48</accession>
<dbReference type="STRING" id="83219.PM02_12635"/>
<comment type="similarity">
    <text evidence="1">Belongs to the 'GDXG' lipolytic enzyme family.</text>
</comment>
<dbReference type="InterPro" id="IPR002168">
    <property type="entry name" value="Lipase_GDXG_HIS_AS"/>
</dbReference>
<dbReference type="RefSeq" id="WP_051584157.1">
    <property type="nucleotide sequence ID" value="NZ_JEMU01000010.1"/>
</dbReference>
<dbReference type="EMBL" id="JEMU01000010">
    <property type="protein sequence ID" value="KAJ02622.1"/>
    <property type="molecule type" value="Genomic_DNA"/>
</dbReference>
<dbReference type="PROSITE" id="PS01173">
    <property type="entry name" value="LIPASE_GDXG_HIS"/>
    <property type="match status" value="1"/>
</dbReference>
<dbReference type="Proteomes" id="UP000027337">
    <property type="component" value="Unassembled WGS sequence"/>
</dbReference>
<proteinExistence type="inferred from homology"/>
<dbReference type="Gene3D" id="3.40.50.1820">
    <property type="entry name" value="alpha/beta hydrolase"/>
    <property type="match status" value="1"/>
</dbReference>
<protein>
    <submittedName>
        <fullName evidence="5">Alpha/beta hydrolase</fullName>
    </submittedName>
</protein>
<feature type="active site" evidence="3">
    <location>
        <position position="150"/>
    </location>
</feature>